<dbReference type="PRINTS" id="PR00878">
    <property type="entry name" value="CHOLNESTRASE"/>
</dbReference>
<protein>
    <recommendedName>
        <fullName evidence="8">Carboxylic ester hydrolase</fullName>
        <ecNumber evidence="8">3.1.1.-</ecNumber>
    </recommendedName>
</protein>
<dbReference type="EC" id="3.1.1.-" evidence="8"/>
<feature type="non-terminal residue" evidence="10">
    <location>
        <position position="508"/>
    </location>
</feature>
<evidence type="ECO:0000256" key="6">
    <source>
        <dbReference type="ARBA" id="ARBA00048484"/>
    </source>
</evidence>
<evidence type="ECO:0000256" key="5">
    <source>
        <dbReference type="ARBA" id="ARBA00023180"/>
    </source>
</evidence>
<dbReference type="SUPFAM" id="SSF53474">
    <property type="entry name" value="alpha/beta-Hydrolases"/>
    <property type="match status" value="1"/>
</dbReference>
<dbReference type="PANTHER" id="PTHR43918">
    <property type="entry name" value="ACETYLCHOLINESTERASE"/>
    <property type="match status" value="1"/>
</dbReference>
<dbReference type="GO" id="GO:0019695">
    <property type="term" value="P:choline metabolic process"/>
    <property type="evidence" value="ECO:0007669"/>
    <property type="project" value="TreeGrafter"/>
</dbReference>
<accession>A0A7R9LD75</accession>
<feature type="domain" description="Carboxylesterase type B" evidence="9">
    <location>
        <begin position="7"/>
        <end position="462"/>
    </location>
</feature>
<reference evidence="10" key="1">
    <citation type="submission" date="2020-11" db="EMBL/GenBank/DDBJ databases">
        <authorList>
            <person name="Tran Van P."/>
        </authorList>
    </citation>
    <scope>NUCLEOTIDE SEQUENCE</scope>
</reference>
<dbReference type="OrthoDB" id="408631at2759"/>
<dbReference type="Proteomes" id="UP000759131">
    <property type="component" value="Unassembled WGS sequence"/>
</dbReference>
<dbReference type="AlphaFoldDB" id="A0A7R9LD75"/>
<dbReference type="Gene3D" id="3.40.50.1820">
    <property type="entry name" value="alpha/beta hydrolase"/>
    <property type="match status" value="1"/>
</dbReference>
<comment type="similarity">
    <text evidence="1 8">Belongs to the type-B carboxylesterase/lipase family.</text>
</comment>
<evidence type="ECO:0000313" key="11">
    <source>
        <dbReference type="Proteomes" id="UP000759131"/>
    </source>
</evidence>
<dbReference type="InterPro" id="IPR029058">
    <property type="entry name" value="AB_hydrolase_fold"/>
</dbReference>
<keyword evidence="3 8" id="KW-0378">Hydrolase</keyword>
<evidence type="ECO:0000259" key="9">
    <source>
        <dbReference type="Pfam" id="PF00135"/>
    </source>
</evidence>
<evidence type="ECO:0000256" key="2">
    <source>
        <dbReference type="ARBA" id="ARBA00022487"/>
    </source>
</evidence>
<evidence type="ECO:0000313" key="10">
    <source>
        <dbReference type="EMBL" id="CAD7639543.1"/>
    </source>
</evidence>
<dbReference type="EMBL" id="OC876785">
    <property type="protein sequence ID" value="CAD7639543.1"/>
    <property type="molecule type" value="Genomic_DNA"/>
</dbReference>
<dbReference type="PROSITE" id="PS00122">
    <property type="entry name" value="CARBOXYLESTERASE_B_1"/>
    <property type="match status" value="1"/>
</dbReference>
<feature type="active site" description="Acyl-ester intermediate" evidence="7">
    <location>
        <position position="187"/>
    </location>
</feature>
<dbReference type="GO" id="GO:0006581">
    <property type="term" value="P:acetylcholine catabolic process"/>
    <property type="evidence" value="ECO:0007669"/>
    <property type="project" value="TreeGrafter"/>
</dbReference>
<keyword evidence="5" id="KW-0325">Glycoprotein</keyword>
<dbReference type="InterPro" id="IPR050654">
    <property type="entry name" value="AChE-related_enzymes"/>
</dbReference>
<gene>
    <name evidence="10" type="ORF">OSB1V03_LOCUS17837</name>
</gene>
<organism evidence="10">
    <name type="scientific">Medioppia subpectinata</name>
    <dbReference type="NCBI Taxonomy" id="1979941"/>
    <lineage>
        <taxon>Eukaryota</taxon>
        <taxon>Metazoa</taxon>
        <taxon>Ecdysozoa</taxon>
        <taxon>Arthropoda</taxon>
        <taxon>Chelicerata</taxon>
        <taxon>Arachnida</taxon>
        <taxon>Acari</taxon>
        <taxon>Acariformes</taxon>
        <taxon>Sarcoptiformes</taxon>
        <taxon>Oribatida</taxon>
        <taxon>Brachypylina</taxon>
        <taxon>Oppioidea</taxon>
        <taxon>Oppiidae</taxon>
        <taxon>Medioppia</taxon>
    </lineage>
</organism>
<evidence type="ECO:0000256" key="3">
    <source>
        <dbReference type="ARBA" id="ARBA00022801"/>
    </source>
</evidence>
<dbReference type="Pfam" id="PF00135">
    <property type="entry name" value="COesterase"/>
    <property type="match status" value="1"/>
</dbReference>
<keyword evidence="11" id="KW-1185">Reference proteome</keyword>
<dbReference type="GO" id="GO:0003990">
    <property type="term" value="F:acetylcholinesterase activity"/>
    <property type="evidence" value="ECO:0007669"/>
    <property type="project" value="UniProtKB-EC"/>
</dbReference>
<feature type="active site" description="Charge relay system" evidence="7">
    <location>
        <position position="421"/>
    </location>
</feature>
<dbReference type="GO" id="GO:0005615">
    <property type="term" value="C:extracellular space"/>
    <property type="evidence" value="ECO:0007669"/>
    <property type="project" value="TreeGrafter"/>
</dbReference>
<dbReference type="InterPro" id="IPR002018">
    <property type="entry name" value="CarbesteraseB"/>
</dbReference>
<feature type="non-terminal residue" evidence="10">
    <location>
        <position position="1"/>
    </location>
</feature>
<comment type="catalytic activity">
    <reaction evidence="6">
        <text>acetylcholine + H2O = choline + acetate + H(+)</text>
        <dbReference type="Rhea" id="RHEA:17561"/>
        <dbReference type="ChEBI" id="CHEBI:15354"/>
        <dbReference type="ChEBI" id="CHEBI:15355"/>
        <dbReference type="ChEBI" id="CHEBI:15377"/>
        <dbReference type="ChEBI" id="CHEBI:15378"/>
        <dbReference type="ChEBI" id="CHEBI:30089"/>
        <dbReference type="EC" id="3.1.1.7"/>
    </reaction>
</comment>
<keyword evidence="4" id="KW-1015">Disulfide bond</keyword>
<dbReference type="EMBL" id="CAJPIZ010022210">
    <property type="protein sequence ID" value="CAG2117884.1"/>
    <property type="molecule type" value="Genomic_DNA"/>
</dbReference>
<keyword evidence="2" id="KW-0719">Serine esterase</keyword>
<evidence type="ECO:0000256" key="7">
    <source>
        <dbReference type="PIRSR" id="PIRSR600997-1"/>
    </source>
</evidence>
<evidence type="ECO:0000256" key="8">
    <source>
        <dbReference type="RuleBase" id="RU361235"/>
    </source>
</evidence>
<sequence length="508" mass="56397">KTIDCIDVNTTSGVVRGQTLHVLNTSIDQFLGIPYAEPPVGALRFAKPMAITKPLKEIIDATKPKHSCMQKPVKGLSLSEDCLVLNIWAPNKTSSALKPVMFWIFGGGLSSGSIFLDSNNGSVLATHDVVIVSTNYRLDLFGFLYGDREDAPGNVGFYDQSLALKWVRENIHHFGGDKDQITIFGQSAGSWSVSAHILSPLSKGLFKRAIMQSGAHMFNKDRDIITAEESVANGKYIATQENCTQTEDWLQCLRQVDAQRLVKYNNGLTRPVLGTAFLPVSAQKAFQNKQINLDIDLMAGVTRNEGAETAKLVQTQPDKTTLDQFKVGIKIGNALFHNIDVPKMTDSYLSGVNTSDPLALWHSLIDFFGDLSLKCPTYLFARQFSAGVADTHRVYFYELDYESAYTANITGCDPKTMGVCHSADLPFVFGLPFIHTKDYSKQDLVFSRHVMRLWIKFAKDGRFGDEWPQLSGAGVSPLVRSLDPVNMSRIYTDPYHNTCDGVWSDYYL</sequence>
<evidence type="ECO:0000256" key="4">
    <source>
        <dbReference type="ARBA" id="ARBA00023157"/>
    </source>
</evidence>
<dbReference type="InterPro" id="IPR019826">
    <property type="entry name" value="Carboxylesterase_B_AS"/>
</dbReference>
<dbReference type="GO" id="GO:0005886">
    <property type="term" value="C:plasma membrane"/>
    <property type="evidence" value="ECO:0007669"/>
    <property type="project" value="TreeGrafter"/>
</dbReference>
<dbReference type="PANTHER" id="PTHR43918:SF4">
    <property type="entry name" value="CARBOXYLIC ESTER HYDROLASE"/>
    <property type="match status" value="1"/>
</dbReference>
<dbReference type="InterPro" id="IPR000997">
    <property type="entry name" value="Cholinesterase"/>
</dbReference>
<feature type="active site" description="Charge relay system" evidence="7">
    <location>
        <position position="305"/>
    </location>
</feature>
<proteinExistence type="inferred from homology"/>
<name>A0A7R9LD75_9ACAR</name>
<evidence type="ECO:0000256" key="1">
    <source>
        <dbReference type="ARBA" id="ARBA00005964"/>
    </source>
</evidence>